<gene>
    <name evidence="2" type="ORF">Faunusvirus48_6</name>
</gene>
<reference evidence="2" key="1">
    <citation type="submission" date="2018-10" db="EMBL/GenBank/DDBJ databases">
        <title>Hidden diversity of soil giant viruses.</title>
        <authorList>
            <person name="Schulz F."/>
            <person name="Alteio L."/>
            <person name="Goudeau D."/>
            <person name="Ryan E.M."/>
            <person name="Malmstrom R.R."/>
            <person name="Blanchard J."/>
            <person name="Woyke T."/>
        </authorList>
    </citation>
    <scope>NUCLEOTIDE SEQUENCE</scope>
    <source>
        <strain evidence="2">FNV1</strain>
    </source>
</reference>
<dbReference type="EMBL" id="MK072179">
    <property type="protein sequence ID" value="AYV79771.1"/>
    <property type="molecule type" value="Genomic_DNA"/>
</dbReference>
<proteinExistence type="predicted"/>
<organism evidence="2">
    <name type="scientific">Faunusvirus sp</name>
    <dbReference type="NCBI Taxonomy" id="2487766"/>
    <lineage>
        <taxon>Viruses</taxon>
        <taxon>Varidnaviria</taxon>
        <taxon>Bamfordvirae</taxon>
        <taxon>Nucleocytoviricota</taxon>
        <taxon>Megaviricetes</taxon>
        <taxon>Imitervirales</taxon>
        <taxon>Mimiviridae</taxon>
    </lineage>
</organism>
<accession>A0A3G5A0J1</accession>
<evidence type="ECO:0000256" key="1">
    <source>
        <dbReference type="SAM" id="MobiDB-lite"/>
    </source>
</evidence>
<protein>
    <submittedName>
        <fullName evidence="2">Uncharacterized protein</fullName>
    </submittedName>
</protein>
<evidence type="ECO:0000313" key="2">
    <source>
        <dbReference type="EMBL" id="AYV79771.1"/>
    </source>
</evidence>
<feature type="region of interest" description="Disordered" evidence="1">
    <location>
        <begin position="19"/>
        <end position="52"/>
    </location>
</feature>
<sequence>MNLHLLRRISTTVGSSTLTAASTPLGKLNNLLPPADGNDSGPVWPLGVPPEK</sequence>
<name>A0A3G5A0J1_9VIRU</name>